<dbReference type="Pfam" id="PF01066">
    <property type="entry name" value="CDP-OH_P_transf"/>
    <property type="match status" value="1"/>
</dbReference>
<dbReference type="EC" id="2.7.8.5" evidence="11"/>
<keyword evidence="10" id="KW-1208">Phospholipid metabolism</keyword>
<evidence type="ECO:0000256" key="4">
    <source>
        <dbReference type="ARBA" id="ARBA00022679"/>
    </source>
</evidence>
<dbReference type="AlphaFoldDB" id="A0A1V5ZHN2"/>
<dbReference type="NCBIfam" id="TIGR00560">
    <property type="entry name" value="pgsA"/>
    <property type="match status" value="1"/>
</dbReference>
<feature type="transmembrane region" description="Helical" evidence="13">
    <location>
        <begin position="32"/>
        <end position="52"/>
    </location>
</feature>
<evidence type="ECO:0000256" key="1">
    <source>
        <dbReference type="ARBA" id="ARBA00004141"/>
    </source>
</evidence>
<feature type="transmembrane region" description="Helical" evidence="13">
    <location>
        <begin position="124"/>
        <end position="143"/>
    </location>
</feature>
<keyword evidence="7" id="KW-0443">Lipid metabolism</keyword>
<dbReference type="InterPro" id="IPR048254">
    <property type="entry name" value="CDP_ALCOHOL_P_TRANSF_CS"/>
</dbReference>
<keyword evidence="3" id="KW-0444">Lipid biosynthesis</keyword>
<comment type="similarity">
    <text evidence="2 12">Belongs to the CDP-alcohol phosphatidyltransferase class-I family.</text>
</comment>
<evidence type="ECO:0000256" key="2">
    <source>
        <dbReference type="ARBA" id="ARBA00010441"/>
    </source>
</evidence>
<evidence type="ECO:0000256" key="7">
    <source>
        <dbReference type="ARBA" id="ARBA00023098"/>
    </source>
</evidence>
<dbReference type="PROSITE" id="PS00379">
    <property type="entry name" value="CDP_ALCOHOL_P_TRANSF"/>
    <property type="match status" value="1"/>
</dbReference>
<protein>
    <recommendedName>
        <fullName evidence="11">CDP-diacylglycerol--glycerol-3-phosphate 3-phosphatidyltransferase</fullName>
        <ecNumber evidence="11">2.7.8.5</ecNumber>
    </recommendedName>
</protein>
<name>A0A1V5ZHN2_9BACT</name>
<keyword evidence="9" id="KW-0594">Phospholipid biosynthesis</keyword>
<keyword evidence="6 13" id="KW-1133">Transmembrane helix</keyword>
<organism evidence="14">
    <name type="scientific">candidate division CPR1 bacterium ADurb.Bin160</name>
    <dbReference type="NCBI Taxonomy" id="1852826"/>
    <lineage>
        <taxon>Bacteria</taxon>
        <taxon>candidate division CPR1</taxon>
    </lineage>
</organism>
<feature type="transmembrane region" description="Helical" evidence="13">
    <location>
        <begin position="6"/>
        <end position="25"/>
    </location>
</feature>
<dbReference type="GO" id="GO:0016020">
    <property type="term" value="C:membrane"/>
    <property type="evidence" value="ECO:0007669"/>
    <property type="project" value="UniProtKB-SubCell"/>
</dbReference>
<dbReference type="InterPro" id="IPR004570">
    <property type="entry name" value="Phosphatidylglycerol_P_synth"/>
</dbReference>
<feature type="transmembrane region" description="Helical" evidence="13">
    <location>
        <begin position="163"/>
        <end position="180"/>
    </location>
</feature>
<dbReference type="PANTHER" id="PTHR14269">
    <property type="entry name" value="CDP-DIACYLGLYCEROL--GLYCEROL-3-PHOSPHATE 3-PHOSPHATIDYLTRANSFERASE-RELATED"/>
    <property type="match status" value="1"/>
</dbReference>
<evidence type="ECO:0000256" key="10">
    <source>
        <dbReference type="ARBA" id="ARBA00023264"/>
    </source>
</evidence>
<dbReference type="EMBL" id="MWDB01000082">
    <property type="protein sequence ID" value="OQB39660.1"/>
    <property type="molecule type" value="Genomic_DNA"/>
</dbReference>
<keyword evidence="5 13" id="KW-0812">Transmembrane</keyword>
<evidence type="ECO:0000256" key="9">
    <source>
        <dbReference type="ARBA" id="ARBA00023209"/>
    </source>
</evidence>
<evidence type="ECO:0000256" key="11">
    <source>
        <dbReference type="NCBIfam" id="TIGR00560"/>
    </source>
</evidence>
<evidence type="ECO:0000256" key="13">
    <source>
        <dbReference type="SAM" id="Phobius"/>
    </source>
</evidence>
<gene>
    <name evidence="14" type="primary">pgsA2</name>
    <name evidence="14" type="ORF">BWY04_01545</name>
</gene>
<dbReference type="PANTHER" id="PTHR14269:SF62">
    <property type="entry name" value="CDP-DIACYLGLYCEROL--GLYCEROL-3-PHOSPHATE 3-PHOSPHATIDYLTRANSFERASE 1, CHLOROPLASTIC"/>
    <property type="match status" value="1"/>
</dbReference>
<dbReference type="InterPro" id="IPR050324">
    <property type="entry name" value="CDP-alcohol_PTase-I"/>
</dbReference>
<evidence type="ECO:0000256" key="12">
    <source>
        <dbReference type="RuleBase" id="RU003750"/>
    </source>
</evidence>
<evidence type="ECO:0000256" key="6">
    <source>
        <dbReference type="ARBA" id="ARBA00022989"/>
    </source>
</evidence>
<dbReference type="Gene3D" id="1.20.120.1760">
    <property type="match status" value="1"/>
</dbReference>
<evidence type="ECO:0000256" key="3">
    <source>
        <dbReference type="ARBA" id="ARBA00022516"/>
    </source>
</evidence>
<accession>A0A1V5ZHN2</accession>
<evidence type="ECO:0000313" key="14">
    <source>
        <dbReference type="EMBL" id="OQB39660.1"/>
    </source>
</evidence>
<dbReference type="PIRSF" id="PIRSF000847">
    <property type="entry name" value="Phos_ph_gly_syn"/>
    <property type="match status" value="1"/>
</dbReference>
<keyword evidence="8 13" id="KW-0472">Membrane</keyword>
<dbReference type="GO" id="GO:0008444">
    <property type="term" value="F:CDP-diacylglycerol-glycerol-3-phosphate 3-phosphatidyltransferase activity"/>
    <property type="evidence" value="ECO:0007669"/>
    <property type="project" value="UniProtKB-UniRule"/>
</dbReference>
<keyword evidence="4 12" id="KW-0808">Transferase</keyword>
<comment type="caution">
    <text evidence="14">The sequence shown here is derived from an EMBL/GenBank/DDBJ whole genome shotgun (WGS) entry which is preliminary data.</text>
</comment>
<feature type="transmembrane region" description="Helical" evidence="13">
    <location>
        <begin position="72"/>
        <end position="97"/>
    </location>
</feature>
<proteinExistence type="inferred from homology"/>
<dbReference type="InterPro" id="IPR043130">
    <property type="entry name" value="CDP-OH_PTrfase_TM_dom"/>
</dbReference>
<dbReference type="GO" id="GO:0046474">
    <property type="term" value="P:glycerophospholipid biosynthetic process"/>
    <property type="evidence" value="ECO:0007669"/>
    <property type="project" value="TreeGrafter"/>
</dbReference>
<reference evidence="14" key="1">
    <citation type="submission" date="2017-02" db="EMBL/GenBank/DDBJ databases">
        <title>Delving into the versatile metabolic prowess of the omnipresent phylum Bacteroidetes.</title>
        <authorList>
            <person name="Nobu M.K."/>
            <person name="Mei R."/>
            <person name="Narihiro T."/>
            <person name="Kuroda K."/>
            <person name="Liu W.-T."/>
        </authorList>
    </citation>
    <scope>NUCLEOTIDE SEQUENCE</scope>
    <source>
        <strain evidence="14">ADurb.Bin160</strain>
    </source>
</reference>
<evidence type="ECO:0000256" key="5">
    <source>
        <dbReference type="ARBA" id="ARBA00022692"/>
    </source>
</evidence>
<comment type="subcellular location">
    <subcellularLocation>
        <location evidence="1">Membrane</location>
        <topology evidence="1">Multi-pass membrane protein</topology>
    </subcellularLocation>
</comment>
<dbReference type="Proteomes" id="UP000485621">
    <property type="component" value="Unassembled WGS sequence"/>
</dbReference>
<sequence>MKQLPNILSLIRLIISPVFFILLISENRDFNCIALPVFFIGAVTDYFDGWLARKIKAVSKFGKFFDPLADKFLTGFAFLGFVKLSIAPLWMVLIIIFRDVLTTTMRIYPSSMSKPIDTSKTSKIKTFIQMVFISIILVAFTLIKCNFSFIRQENLINFIYSDFTYYFLLLIVILTLWTLYEYSKNLKILK</sequence>
<dbReference type="InterPro" id="IPR000462">
    <property type="entry name" value="CDP-OH_P_trans"/>
</dbReference>
<evidence type="ECO:0000256" key="8">
    <source>
        <dbReference type="ARBA" id="ARBA00023136"/>
    </source>
</evidence>